<sequence>MDTSLRRVEKRNRPPVSCEPCRTRKLKCNRGLPCDTCIKRDKSSLCKYAPNATRNKPGPSKPRDLRDRLNTLENLVSSFISGDAVIQSRLLSEIQSTEKEGGKFSSGYERDDLAPNRGSAPSSTSADEYPLTPETPHLQETTDGQVNYIDPSHWLSILDDIKEVREHLSGSRNTVPQYHVYSAGGRGDASLLFSDQSLSVDEILTSLPSQPICDMLLSWYFNSQFMVLGTIDELILIMFGQYERFWDSPSTTSPLWVGLLFSILSITISIRQLFSINDPDQSIPPISVLQQRAIQCLVLGRYGTANSYALEAFILHLQSCYLHHDKLSVDPWFEMGSIIRLAFRMGYHRDPTKLAGISPFDGEMRRRVWLNIFQLDALLSFQMGFPSMIPTEFCDVQVPRNLDHSDLRIDMAELPPSRPLSEDTPVLYLIVKASVMAVFKKIAAHTQSLIVHTYDKTLALDAEMKRVYDAIPDMLKRRDVNRSFLDNSARIWQRASIEILHLKGLIVLHRRYINYDIQNPVFNPSRRSCIQAALDLLYRQADLHRACEPGGRLYEDRRMIFSLQIQDFLMAAMVLCLDLSVHMRLRRGTSIDGGEHQQLLSREYQALQASQRIWAVNSAANPEAHVAARALELMLRKVTEKDLGLFFTSDFTPSFMDSTLDSELPHAGAMSQMIDGSENIDWVSLRHVKDLY</sequence>
<dbReference type="Pfam" id="PF04082">
    <property type="entry name" value="Fungal_trans"/>
    <property type="match status" value="1"/>
</dbReference>
<evidence type="ECO:0000256" key="3">
    <source>
        <dbReference type="ARBA" id="ARBA00023242"/>
    </source>
</evidence>
<evidence type="ECO:0000256" key="4">
    <source>
        <dbReference type="SAM" id="MobiDB-lite"/>
    </source>
</evidence>
<proteinExistence type="predicted"/>
<dbReference type="VEuPathDB" id="FungiDB:jhhlp_008180"/>
<organism evidence="6 7">
    <name type="scientific">Lomentospora prolificans</name>
    <dbReference type="NCBI Taxonomy" id="41688"/>
    <lineage>
        <taxon>Eukaryota</taxon>
        <taxon>Fungi</taxon>
        <taxon>Dikarya</taxon>
        <taxon>Ascomycota</taxon>
        <taxon>Pezizomycotina</taxon>
        <taxon>Sordariomycetes</taxon>
        <taxon>Hypocreomycetidae</taxon>
        <taxon>Microascales</taxon>
        <taxon>Microascaceae</taxon>
        <taxon>Lomentospora</taxon>
    </lineage>
</organism>
<accession>A0A2N3MZQ3</accession>
<reference evidence="6 7" key="1">
    <citation type="journal article" date="2017" name="G3 (Bethesda)">
        <title>First Draft Genome Sequence of the Pathogenic Fungus Lomentospora prolificans (Formerly Scedosporium prolificans).</title>
        <authorList>
            <person name="Luo R."/>
            <person name="Zimin A."/>
            <person name="Workman R."/>
            <person name="Fan Y."/>
            <person name="Pertea G."/>
            <person name="Grossman N."/>
            <person name="Wear M.P."/>
            <person name="Jia B."/>
            <person name="Miller H."/>
            <person name="Casadevall A."/>
            <person name="Timp W."/>
            <person name="Zhang S.X."/>
            <person name="Salzberg S.L."/>
        </authorList>
    </citation>
    <scope>NUCLEOTIDE SEQUENCE [LARGE SCALE GENOMIC DNA]</scope>
    <source>
        <strain evidence="6 7">JHH-5317</strain>
    </source>
</reference>
<dbReference type="CDD" id="cd00067">
    <property type="entry name" value="GAL4"/>
    <property type="match status" value="1"/>
</dbReference>
<keyword evidence="2" id="KW-0479">Metal-binding</keyword>
<keyword evidence="7" id="KW-1185">Reference proteome</keyword>
<keyword evidence="3" id="KW-0539">Nucleus</keyword>
<dbReference type="OrthoDB" id="4934715at2759"/>
<dbReference type="PANTHER" id="PTHR31001">
    <property type="entry name" value="UNCHARACTERIZED TRANSCRIPTIONAL REGULATORY PROTEIN"/>
    <property type="match status" value="1"/>
</dbReference>
<feature type="region of interest" description="Disordered" evidence="4">
    <location>
        <begin position="96"/>
        <end position="142"/>
    </location>
</feature>
<dbReference type="InterPro" id="IPR050613">
    <property type="entry name" value="Sec_Metabolite_Reg"/>
</dbReference>
<comment type="caution">
    <text evidence="6">The sequence shown here is derived from an EMBL/GenBank/DDBJ whole genome shotgun (WGS) entry which is preliminary data.</text>
</comment>
<dbReference type="Proteomes" id="UP000233524">
    <property type="component" value="Unassembled WGS sequence"/>
</dbReference>
<evidence type="ECO:0000256" key="1">
    <source>
        <dbReference type="ARBA" id="ARBA00004123"/>
    </source>
</evidence>
<dbReference type="SUPFAM" id="SSF57701">
    <property type="entry name" value="Zn2/Cys6 DNA-binding domain"/>
    <property type="match status" value="1"/>
</dbReference>
<dbReference type="PANTHER" id="PTHR31001:SF49">
    <property type="entry name" value="ZN(II)2CYS6 TRANSCRIPTION FACTOR (EUROFUNG)"/>
    <property type="match status" value="1"/>
</dbReference>
<dbReference type="InterPro" id="IPR001138">
    <property type="entry name" value="Zn2Cys6_DnaBD"/>
</dbReference>
<dbReference type="CDD" id="cd12148">
    <property type="entry name" value="fungal_TF_MHR"/>
    <property type="match status" value="1"/>
</dbReference>
<evidence type="ECO:0000313" key="7">
    <source>
        <dbReference type="Proteomes" id="UP000233524"/>
    </source>
</evidence>
<dbReference type="InParanoid" id="A0A2N3MZQ3"/>
<dbReference type="GO" id="GO:0005634">
    <property type="term" value="C:nucleus"/>
    <property type="evidence" value="ECO:0007669"/>
    <property type="project" value="UniProtKB-SubCell"/>
</dbReference>
<dbReference type="Pfam" id="PF00172">
    <property type="entry name" value="Zn_clus"/>
    <property type="match status" value="1"/>
</dbReference>
<dbReference type="GO" id="GO:0000981">
    <property type="term" value="F:DNA-binding transcription factor activity, RNA polymerase II-specific"/>
    <property type="evidence" value="ECO:0007669"/>
    <property type="project" value="InterPro"/>
</dbReference>
<dbReference type="PROSITE" id="PS00463">
    <property type="entry name" value="ZN2_CY6_FUNGAL_1"/>
    <property type="match status" value="1"/>
</dbReference>
<protein>
    <recommendedName>
        <fullName evidence="5">Zn(2)-C6 fungal-type domain-containing protein</fullName>
    </recommendedName>
</protein>
<dbReference type="GO" id="GO:0006351">
    <property type="term" value="P:DNA-templated transcription"/>
    <property type="evidence" value="ECO:0007669"/>
    <property type="project" value="InterPro"/>
</dbReference>
<dbReference type="EMBL" id="NLAX01001584">
    <property type="protein sequence ID" value="PKS05661.1"/>
    <property type="molecule type" value="Genomic_DNA"/>
</dbReference>
<dbReference type="AlphaFoldDB" id="A0A2N3MZQ3"/>
<dbReference type="InterPro" id="IPR036864">
    <property type="entry name" value="Zn2-C6_fun-type_DNA-bd_sf"/>
</dbReference>
<dbReference type="PROSITE" id="PS50048">
    <property type="entry name" value="ZN2_CY6_FUNGAL_2"/>
    <property type="match status" value="1"/>
</dbReference>
<dbReference type="GO" id="GO:0008270">
    <property type="term" value="F:zinc ion binding"/>
    <property type="evidence" value="ECO:0007669"/>
    <property type="project" value="InterPro"/>
</dbReference>
<dbReference type="InterPro" id="IPR007219">
    <property type="entry name" value="XnlR_reg_dom"/>
</dbReference>
<evidence type="ECO:0000259" key="5">
    <source>
        <dbReference type="PROSITE" id="PS50048"/>
    </source>
</evidence>
<feature type="domain" description="Zn(2)-C6 fungal-type" evidence="5">
    <location>
        <begin position="17"/>
        <end position="48"/>
    </location>
</feature>
<dbReference type="STRING" id="41688.A0A2N3MZQ3"/>
<evidence type="ECO:0000313" key="6">
    <source>
        <dbReference type="EMBL" id="PKS05661.1"/>
    </source>
</evidence>
<dbReference type="Gene3D" id="4.10.240.10">
    <property type="entry name" value="Zn(2)-C6 fungal-type DNA-binding domain"/>
    <property type="match status" value="1"/>
</dbReference>
<name>A0A2N3MZQ3_9PEZI</name>
<dbReference type="GO" id="GO:0003677">
    <property type="term" value="F:DNA binding"/>
    <property type="evidence" value="ECO:0007669"/>
    <property type="project" value="InterPro"/>
</dbReference>
<comment type="subcellular location">
    <subcellularLocation>
        <location evidence="1">Nucleus</location>
    </subcellularLocation>
</comment>
<dbReference type="SMART" id="SM00066">
    <property type="entry name" value="GAL4"/>
    <property type="match status" value="1"/>
</dbReference>
<evidence type="ECO:0000256" key="2">
    <source>
        <dbReference type="ARBA" id="ARBA00022723"/>
    </source>
</evidence>
<dbReference type="SMART" id="SM00906">
    <property type="entry name" value="Fungal_trans"/>
    <property type="match status" value="1"/>
</dbReference>
<feature type="compositionally biased region" description="Basic and acidic residues" evidence="4">
    <location>
        <begin position="96"/>
        <end position="114"/>
    </location>
</feature>
<gene>
    <name evidence="6" type="ORF">jhhlp_008180</name>
</gene>